<accession>A0A067R1Q7</accession>
<evidence type="ECO:0000313" key="3">
    <source>
        <dbReference type="Proteomes" id="UP000027135"/>
    </source>
</evidence>
<dbReference type="EMBL" id="KK852777">
    <property type="protein sequence ID" value="KDR16746.1"/>
    <property type="molecule type" value="Genomic_DNA"/>
</dbReference>
<feature type="region of interest" description="Disordered" evidence="1">
    <location>
        <begin position="1"/>
        <end position="22"/>
    </location>
</feature>
<evidence type="ECO:0000313" key="2">
    <source>
        <dbReference type="EMBL" id="KDR16746.1"/>
    </source>
</evidence>
<keyword evidence="3" id="KW-1185">Reference proteome</keyword>
<evidence type="ECO:0000256" key="1">
    <source>
        <dbReference type="SAM" id="MobiDB-lite"/>
    </source>
</evidence>
<protein>
    <submittedName>
        <fullName evidence="2">Uncharacterized protein</fullName>
    </submittedName>
</protein>
<reference evidence="2 3" key="1">
    <citation type="journal article" date="2014" name="Nat. Commun.">
        <title>Molecular traces of alternative social organization in a termite genome.</title>
        <authorList>
            <person name="Terrapon N."/>
            <person name="Li C."/>
            <person name="Robertson H.M."/>
            <person name="Ji L."/>
            <person name="Meng X."/>
            <person name="Booth W."/>
            <person name="Chen Z."/>
            <person name="Childers C.P."/>
            <person name="Glastad K.M."/>
            <person name="Gokhale K."/>
            <person name="Gowin J."/>
            <person name="Gronenberg W."/>
            <person name="Hermansen R.A."/>
            <person name="Hu H."/>
            <person name="Hunt B.G."/>
            <person name="Huylmans A.K."/>
            <person name="Khalil S.M."/>
            <person name="Mitchell R.D."/>
            <person name="Munoz-Torres M.C."/>
            <person name="Mustard J.A."/>
            <person name="Pan H."/>
            <person name="Reese J.T."/>
            <person name="Scharf M.E."/>
            <person name="Sun F."/>
            <person name="Vogel H."/>
            <person name="Xiao J."/>
            <person name="Yang W."/>
            <person name="Yang Z."/>
            <person name="Yang Z."/>
            <person name="Zhou J."/>
            <person name="Zhu J."/>
            <person name="Brent C.S."/>
            <person name="Elsik C.G."/>
            <person name="Goodisman M.A."/>
            <person name="Liberles D.A."/>
            <person name="Roe R.M."/>
            <person name="Vargo E.L."/>
            <person name="Vilcinskas A."/>
            <person name="Wang J."/>
            <person name="Bornberg-Bauer E."/>
            <person name="Korb J."/>
            <person name="Zhang G."/>
            <person name="Liebig J."/>
        </authorList>
    </citation>
    <scope>NUCLEOTIDE SEQUENCE [LARGE SCALE GENOMIC DNA]</scope>
    <source>
        <tissue evidence="2">Whole organism</tissue>
    </source>
</reference>
<gene>
    <name evidence="2" type="ORF">L798_09274</name>
</gene>
<organism evidence="2 3">
    <name type="scientific">Zootermopsis nevadensis</name>
    <name type="common">Dampwood termite</name>
    <dbReference type="NCBI Taxonomy" id="136037"/>
    <lineage>
        <taxon>Eukaryota</taxon>
        <taxon>Metazoa</taxon>
        <taxon>Ecdysozoa</taxon>
        <taxon>Arthropoda</taxon>
        <taxon>Hexapoda</taxon>
        <taxon>Insecta</taxon>
        <taxon>Pterygota</taxon>
        <taxon>Neoptera</taxon>
        <taxon>Polyneoptera</taxon>
        <taxon>Dictyoptera</taxon>
        <taxon>Blattodea</taxon>
        <taxon>Blattoidea</taxon>
        <taxon>Termitoidae</taxon>
        <taxon>Termopsidae</taxon>
        <taxon>Zootermopsis</taxon>
    </lineage>
</organism>
<proteinExistence type="predicted"/>
<name>A0A067R1Q7_ZOONE</name>
<dbReference type="AlphaFoldDB" id="A0A067R1Q7"/>
<dbReference type="Proteomes" id="UP000027135">
    <property type="component" value="Unassembled WGS sequence"/>
</dbReference>
<dbReference type="InParanoid" id="A0A067R1Q7"/>
<sequence>MPMRMVATTTKALPRKSTKSPTELMAATRSAFDARCLKASCPPRQKLYPKTAASKV</sequence>